<evidence type="ECO:0000313" key="2">
    <source>
        <dbReference type="EMBL" id="EEP81178.1"/>
    </source>
</evidence>
<reference evidence="3" key="1">
    <citation type="journal article" date="2009" name="Genome Res.">
        <title>Comparative genomic analyses of the human fungal pathogens Coccidioides and their relatives.</title>
        <authorList>
            <person name="Sharpton T.J."/>
            <person name="Stajich J.E."/>
            <person name="Rounsley S.D."/>
            <person name="Gardner M.J."/>
            <person name="Wortman J.R."/>
            <person name="Jordar V.S."/>
            <person name="Maiti R."/>
            <person name="Kodira C.D."/>
            <person name="Neafsey D.E."/>
            <person name="Zeng Q."/>
            <person name="Hung C.-Y."/>
            <person name="McMahan C."/>
            <person name="Muszewska A."/>
            <person name="Grynberg M."/>
            <person name="Mandel M.A."/>
            <person name="Kellner E.M."/>
            <person name="Barker B.M."/>
            <person name="Galgiani J.N."/>
            <person name="Orbach M.J."/>
            <person name="Kirkland T.N."/>
            <person name="Cole G.T."/>
            <person name="Henn M.R."/>
            <person name="Birren B.W."/>
            <person name="Taylor J.W."/>
        </authorList>
    </citation>
    <scope>NUCLEOTIDE SEQUENCE [LARGE SCALE GENOMIC DNA]</scope>
    <source>
        <strain evidence="3">UAMH 1704</strain>
    </source>
</reference>
<gene>
    <name evidence="2" type="ORF">UREG_06020</name>
</gene>
<dbReference type="HOGENOM" id="CLU_1876981_0_0_1"/>
<dbReference type="RefSeq" id="XP_002585331.1">
    <property type="nucleotide sequence ID" value="XM_002585285.1"/>
</dbReference>
<sequence length="136" mass="14985">MIGFGFHGSGTAVPALVMNNRSQSQVLWRVLLCDLGVELDAGRFFFMHTAESKNAQHSRWASGQSSFARLGALNHTSCLKPPSQIQNVSSPPCIDNAVSTASPQTRTSGCHEHEKKSNQREKELEAEHKWEHGTAR</sequence>
<dbReference type="KEGG" id="ure:UREG_06020"/>
<dbReference type="GeneID" id="8438926"/>
<dbReference type="InParanoid" id="C4JU81"/>
<feature type="compositionally biased region" description="Basic and acidic residues" evidence="1">
    <location>
        <begin position="109"/>
        <end position="136"/>
    </location>
</feature>
<evidence type="ECO:0000313" key="3">
    <source>
        <dbReference type="Proteomes" id="UP000002058"/>
    </source>
</evidence>
<organism evidence="2 3">
    <name type="scientific">Uncinocarpus reesii (strain UAMH 1704)</name>
    <dbReference type="NCBI Taxonomy" id="336963"/>
    <lineage>
        <taxon>Eukaryota</taxon>
        <taxon>Fungi</taxon>
        <taxon>Dikarya</taxon>
        <taxon>Ascomycota</taxon>
        <taxon>Pezizomycotina</taxon>
        <taxon>Eurotiomycetes</taxon>
        <taxon>Eurotiomycetidae</taxon>
        <taxon>Onygenales</taxon>
        <taxon>Onygenaceae</taxon>
        <taxon>Uncinocarpus</taxon>
    </lineage>
</organism>
<feature type="compositionally biased region" description="Polar residues" evidence="1">
    <location>
        <begin position="97"/>
        <end position="108"/>
    </location>
</feature>
<dbReference type="VEuPathDB" id="FungiDB:UREG_06020"/>
<proteinExistence type="predicted"/>
<name>C4JU81_UNCRE</name>
<accession>C4JU81</accession>
<dbReference type="EMBL" id="CH476617">
    <property type="protein sequence ID" value="EEP81178.1"/>
    <property type="molecule type" value="Genomic_DNA"/>
</dbReference>
<protein>
    <submittedName>
        <fullName evidence="2">Uncharacterized protein</fullName>
    </submittedName>
</protein>
<dbReference type="AlphaFoldDB" id="C4JU81"/>
<keyword evidence="3" id="KW-1185">Reference proteome</keyword>
<evidence type="ECO:0000256" key="1">
    <source>
        <dbReference type="SAM" id="MobiDB-lite"/>
    </source>
</evidence>
<dbReference type="Proteomes" id="UP000002058">
    <property type="component" value="Unassembled WGS sequence"/>
</dbReference>
<feature type="region of interest" description="Disordered" evidence="1">
    <location>
        <begin position="83"/>
        <end position="136"/>
    </location>
</feature>